<dbReference type="PANTHER" id="PTHR10500:SF0">
    <property type="entry name" value="SCO-SPONDIN-LIKE"/>
    <property type="match status" value="1"/>
</dbReference>
<dbReference type="InterPro" id="IPR008735">
    <property type="entry name" value="PSP94"/>
</dbReference>
<dbReference type="AlphaFoldDB" id="A0A9D4HJY6"/>
<evidence type="ECO:0000313" key="6">
    <source>
        <dbReference type="EMBL" id="KAH3721367.1"/>
    </source>
</evidence>
<comment type="similarity">
    <text evidence="2">Belongs to the beta-microseminoprotein family.</text>
</comment>
<dbReference type="PANTHER" id="PTHR10500">
    <property type="entry name" value="BETA-MICROSEMINOPROTEIN"/>
    <property type="match status" value="1"/>
</dbReference>
<comment type="subcellular location">
    <subcellularLocation>
        <location evidence="1">Secreted</location>
    </subcellularLocation>
</comment>
<reference evidence="6" key="1">
    <citation type="journal article" date="2019" name="bioRxiv">
        <title>The Genome of the Zebra Mussel, Dreissena polymorpha: A Resource for Invasive Species Research.</title>
        <authorList>
            <person name="McCartney M.A."/>
            <person name="Auch B."/>
            <person name="Kono T."/>
            <person name="Mallez S."/>
            <person name="Zhang Y."/>
            <person name="Obille A."/>
            <person name="Becker A."/>
            <person name="Abrahante J.E."/>
            <person name="Garbe J."/>
            <person name="Badalamenti J.P."/>
            <person name="Herman A."/>
            <person name="Mangelson H."/>
            <person name="Liachko I."/>
            <person name="Sullivan S."/>
            <person name="Sone E.D."/>
            <person name="Koren S."/>
            <person name="Silverstein K.A.T."/>
            <person name="Beckman K.B."/>
            <person name="Gohl D.M."/>
        </authorList>
    </citation>
    <scope>NUCLEOTIDE SEQUENCE</scope>
    <source>
        <strain evidence="6">Duluth1</strain>
        <tissue evidence="6">Whole animal</tissue>
    </source>
</reference>
<dbReference type="Gene3D" id="2.60.40.1900">
    <property type="entry name" value="Beta-microseminoprotein (PSP94) domain"/>
    <property type="match status" value="1"/>
</dbReference>
<evidence type="ECO:0000256" key="2">
    <source>
        <dbReference type="ARBA" id="ARBA00010352"/>
    </source>
</evidence>
<feature type="signal peptide" evidence="5">
    <location>
        <begin position="1"/>
        <end position="25"/>
    </location>
</feature>
<evidence type="ECO:0000313" key="7">
    <source>
        <dbReference type="Proteomes" id="UP000828390"/>
    </source>
</evidence>
<evidence type="ECO:0000256" key="4">
    <source>
        <dbReference type="ARBA" id="ARBA00023157"/>
    </source>
</evidence>
<organism evidence="6 7">
    <name type="scientific">Dreissena polymorpha</name>
    <name type="common">Zebra mussel</name>
    <name type="synonym">Mytilus polymorpha</name>
    <dbReference type="NCBI Taxonomy" id="45954"/>
    <lineage>
        <taxon>Eukaryota</taxon>
        <taxon>Metazoa</taxon>
        <taxon>Spiralia</taxon>
        <taxon>Lophotrochozoa</taxon>
        <taxon>Mollusca</taxon>
        <taxon>Bivalvia</taxon>
        <taxon>Autobranchia</taxon>
        <taxon>Heteroconchia</taxon>
        <taxon>Euheterodonta</taxon>
        <taxon>Imparidentia</taxon>
        <taxon>Neoheterodontei</taxon>
        <taxon>Myida</taxon>
        <taxon>Dreissenoidea</taxon>
        <taxon>Dreissenidae</taxon>
        <taxon>Dreissena</taxon>
    </lineage>
</organism>
<dbReference type="Proteomes" id="UP000828390">
    <property type="component" value="Unassembled WGS sequence"/>
</dbReference>
<keyword evidence="3" id="KW-0964">Secreted</keyword>
<keyword evidence="5" id="KW-0732">Signal</keyword>
<gene>
    <name evidence="6" type="ORF">DPMN_064290</name>
</gene>
<feature type="chain" id="PRO_5038671309" description="Beta-microseminoprotein-like" evidence="5">
    <location>
        <begin position="26"/>
        <end position="114"/>
    </location>
</feature>
<keyword evidence="7" id="KW-1185">Reference proteome</keyword>
<evidence type="ECO:0000256" key="1">
    <source>
        <dbReference type="ARBA" id="ARBA00004613"/>
    </source>
</evidence>
<proteinExistence type="inferred from homology"/>
<name>A0A9D4HJY6_DREPO</name>
<evidence type="ECO:0008006" key="8">
    <source>
        <dbReference type="Google" id="ProtNLM"/>
    </source>
</evidence>
<dbReference type="Pfam" id="PF05825">
    <property type="entry name" value="PSP94"/>
    <property type="match status" value="1"/>
</dbReference>
<dbReference type="EMBL" id="JAIWYP010000013">
    <property type="protein sequence ID" value="KAH3721367.1"/>
    <property type="molecule type" value="Genomic_DNA"/>
</dbReference>
<protein>
    <recommendedName>
        <fullName evidence="8">Beta-microseminoprotein-like</fullName>
    </recommendedName>
</protein>
<keyword evidence="4" id="KW-1015">Disulfide bond</keyword>
<comment type="caution">
    <text evidence="6">The sequence shown here is derived from an EMBL/GenBank/DDBJ whole genome shotgun (WGS) entry which is preliminary data.</text>
</comment>
<dbReference type="OrthoDB" id="6123676at2759"/>
<sequence length="114" mass="12089">MISNIAMGFRVSMFIVVVVLPGVEAFCFASGPTGPGLSCKYEGHVFASGSSYKAPAPHCVECTCEDGGMSCCGYGKSAGVVNIEGCKQVDRPDSCELFLVDARRPNRPCPGFRR</sequence>
<evidence type="ECO:0000256" key="3">
    <source>
        <dbReference type="ARBA" id="ARBA00022525"/>
    </source>
</evidence>
<accession>A0A9D4HJY6</accession>
<dbReference type="GO" id="GO:0005576">
    <property type="term" value="C:extracellular region"/>
    <property type="evidence" value="ECO:0007669"/>
    <property type="project" value="UniProtKB-SubCell"/>
</dbReference>
<evidence type="ECO:0000256" key="5">
    <source>
        <dbReference type="SAM" id="SignalP"/>
    </source>
</evidence>
<reference evidence="6" key="2">
    <citation type="submission" date="2020-11" db="EMBL/GenBank/DDBJ databases">
        <authorList>
            <person name="McCartney M.A."/>
            <person name="Auch B."/>
            <person name="Kono T."/>
            <person name="Mallez S."/>
            <person name="Becker A."/>
            <person name="Gohl D.M."/>
            <person name="Silverstein K.A.T."/>
            <person name="Koren S."/>
            <person name="Bechman K.B."/>
            <person name="Herman A."/>
            <person name="Abrahante J.E."/>
            <person name="Garbe J."/>
        </authorList>
    </citation>
    <scope>NUCLEOTIDE SEQUENCE</scope>
    <source>
        <strain evidence="6">Duluth1</strain>
        <tissue evidence="6">Whole animal</tissue>
    </source>
</reference>